<dbReference type="SMART" id="SM00184">
    <property type="entry name" value="RING"/>
    <property type="match status" value="1"/>
</dbReference>
<evidence type="ECO:0000313" key="9">
    <source>
        <dbReference type="Proteomes" id="UP001152622"/>
    </source>
</evidence>
<evidence type="ECO:0000256" key="5">
    <source>
        <dbReference type="SAM" id="Coils"/>
    </source>
</evidence>
<dbReference type="PROSITE" id="PS00518">
    <property type="entry name" value="ZF_RING_1"/>
    <property type="match status" value="1"/>
</dbReference>
<evidence type="ECO:0000256" key="2">
    <source>
        <dbReference type="ARBA" id="ARBA00022771"/>
    </source>
</evidence>
<evidence type="ECO:0000256" key="3">
    <source>
        <dbReference type="ARBA" id="ARBA00022833"/>
    </source>
</evidence>
<dbReference type="PANTHER" id="PTHR25462">
    <property type="entry name" value="BONUS, ISOFORM C-RELATED"/>
    <property type="match status" value="1"/>
</dbReference>
<keyword evidence="5" id="KW-0175">Coiled coil</keyword>
<dbReference type="Pfam" id="PF00643">
    <property type="entry name" value="zf-B_box"/>
    <property type="match status" value="1"/>
</dbReference>
<dbReference type="CDD" id="cd16763">
    <property type="entry name" value="RING-HC_TRIM59_C-V"/>
    <property type="match status" value="1"/>
</dbReference>
<dbReference type="InterPro" id="IPR013083">
    <property type="entry name" value="Znf_RING/FYVE/PHD"/>
</dbReference>
<dbReference type="Proteomes" id="UP001152622">
    <property type="component" value="Chromosome 3"/>
</dbReference>
<comment type="caution">
    <text evidence="8">The sequence shown here is derived from an EMBL/GenBank/DDBJ whole genome shotgun (WGS) entry which is preliminary data.</text>
</comment>
<keyword evidence="2 4" id="KW-0863">Zinc-finger</keyword>
<dbReference type="SUPFAM" id="SSF57845">
    <property type="entry name" value="B-box zinc-binding domain"/>
    <property type="match status" value="1"/>
</dbReference>
<dbReference type="SUPFAM" id="SSF57850">
    <property type="entry name" value="RING/U-box"/>
    <property type="match status" value="1"/>
</dbReference>
<dbReference type="OrthoDB" id="6105938at2759"/>
<dbReference type="EMBL" id="JAINUF010000003">
    <property type="protein sequence ID" value="KAJ8368789.1"/>
    <property type="molecule type" value="Genomic_DNA"/>
</dbReference>
<evidence type="ECO:0000313" key="8">
    <source>
        <dbReference type="EMBL" id="KAJ8368789.1"/>
    </source>
</evidence>
<evidence type="ECO:0000256" key="1">
    <source>
        <dbReference type="ARBA" id="ARBA00022723"/>
    </source>
</evidence>
<dbReference type="InterPro" id="IPR047153">
    <property type="entry name" value="TRIM45/56/19-like"/>
</dbReference>
<dbReference type="GO" id="GO:0006513">
    <property type="term" value="P:protein monoubiquitination"/>
    <property type="evidence" value="ECO:0007669"/>
    <property type="project" value="TreeGrafter"/>
</dbReference>
<dbReference type="InterPro" id="IPR001841">
    <property type="entry name" value="Znf_RING"/>
</dbReference>
<protein>
    <recommendedName>
        <fullName evidence="10">Tripartite motif containing 59</fullName>
    </recommendedName>
</protein>
<dbReference type="InterPro" id="IPR027370">
    <property type="entry name" value="Znf-RING_euk"/>
</dbReference>
<reference evidence="8" key="1">
    <citation type="journal article" date="2023" name="Science">
        <title>Genome structures resolve the early diversification of teleost fishes.</title>
        <authorList>
            <person name="Parey E."/>
            <person name="Louis A."/>
            <person name="Montfort J."/>
            <person name="Bouchez O."/>
            <person name="Roques C."/>
            <person name="Iampietro C."/>
            <person name="Lluch J."/>
            <person name="Castinel A."/>
            <person name="Donnadieu C."/>
            <person name="Desvignes T."/>
            <person name="Floi Bucao C."/>
            <person name="Jouanno E."/>
            <person name="Wen M."/>
            <person name="Mejri S."/>
            <person name="Dirks R."/>
            <person name="Jansen H."/>
            <person name="Henkel C."/>
            <person name="Chen W.J."/>
            <person name="Zahm M."/>
            <person name="Cabau C."/>
            <person name="Klopp C."/>
            <person name="Thompson A.W."/>
            <person name="Robinson-Rechavi M."/>
            <person name="Braasch I."/>
            <person name="Lecointre G."/>
            <person name="Bobe J."/>
            <person name="Postlethwait J.H."/>
            <person name="Berthelot C."/>
            <person name="Roest Crollius H."/>
            <person name="Guiguen Y."/>
        </authorList>
    </citation>
    <scope>NUCLEOTIDE SEQUENCE</scope>
    <source>
        <strain evidence="8">WJC10195</strain>
    </source>
</reference>
<sequence length="414" mass="46647">MDNLEEDLTCSVCYSLFSDPRVLPCSHTFCKACLENVLQISGNFTIWRPLRVPLKCPNCRSVMELPPTGVEALPANVSLRAIIEKYQRDTRPRPSFCPAHPLQPLNVYCVKDRQLICGFCLTMGLHQGHDIDDLQTAFTREREALAQLVEQLTDCRWAEVRALADQLEQEKARCEGLLQQDRDAVVSFFQSLEQALDRKREAFMAALDTAGVELAREYDPLLERLKNMKEEQQKLISYSDTVAEEESPVVYLEMVHTFRERVEALNGMLLPQVRTLCIRPRAGEFLEQQWAEVTLSGLEQGPVPCITCCSDTCRRNETTPAGWPCLRPEISQPSTTLLMALLTLLVSLCLCLLGSSSLSVSALHQMFEHAVREATLCLGSLAESLLLQSWTFLSTLKEATAQFLASISEILFVW</sequence>
<keyword evidence="1" id="KW-0479">Metal-binding</keyword>
<dbReference type="InterPro" id="IPR000315">
    <property type="entry name" value="Znf_B-box"/>
</dbReference>
<dbReference type="PROSITE" id="PS50089">
    <property type="entry name" value="ZF_RING_2"/>
    <property type="match status" value="1"/>
</dbReference>
<evidence type="ECO:0000259" key="7">
    <source>
        <dbReference type="PROSITE" id="PS50119"/>
    </source>
</evidence>
<feature type="domain" description="RING-type" evidence="6">
    <location>
        <begin position="10"/>
        <end position="60"/>
    </location>
</feature>
<name>A0A9Q1FWQ4_SYNKA</name>
<proteinExistence type="predicted"/>
<dbReference type="Pfam" id="PF13445">
    <property type="entry name" value="zf-RING_UBOX"/>
    <property type="match status" value="1"/>
</dbReference>
<feature type="domain" description="B box-type" evidence="7">
    <location>
        <begin position="92"/>
        <end position="134"/>
    </location>
</feature>
<evidence type="ECO:0008006" key="10">
    <source>
        <dbReference type="Google" id="ProtNLM"/>
    </source>
</evidence>
<accession>A0A9Q1FWQ4</accession>
<dbReference type="PROSITE" id="PS50119">
    <property type="entry name" value="ZF_BBOX"/>
    <property type="match status" value="1"/>
</dbReference>
<dbReference type="Gene3D" id="3.30.40.10">
    <property type="entry name" value="Zinc/RING finger domain, C3HC4 (zinc finger)"/>
    <property type="match status" value="1"/>
</dbReference>
<organism evidence="8 9">
    <name type="scientific">Synaphobranchus kaupii</name>
    <name type="common">Kaup's arrowtooth eel</name>
    <dbReference type="NCBI Taxonomy" id="118154"/>
    <lineage>
        <taxon>Eukaryota</taxon>
        <taxon>Metazoa</taxon>
        <taxon>Chordata</taxon>
        <taxon>Craniata</taxon>
        <taxon>Vertebrata</taxon>
        <taxon>Euteleostomi</taxon>
        <taxon>Actinopterygii</taxon>
        <taxon>Neopterygii</taxon>
        <taxon>Teleostei</taxon>
        <taxon>Anguilliformes</taxon>
        <taxon>Synaphobranchidae</taxon>
        <taxon>Synaphobranchus</taxon>
    </lineage>
</organism>
<dbReference type="SMART" id="SM00336">
    <property type="entry name" value="BBOX"/>
    <property type="match status" value="1"/>
</dbReference>
<dbReference type="GO" id="GO:0008270">
    <property type="term" value="F:zinc ion binding"/>
    <property type="evidence" value="ECO:0007669"/>
    <property type="project" value="UniProtKB-KW"/>
</dbReference>
<dbReference type="AlphaFoldDB" id="A0A9Q1FWQ4"/>
<dbReference type="InterPro" id="IPR017907">
    <property type="entry name" value="Znf_RING_CS"/>
</dbReference>
<dbReference type="Gene3D" id="3.30.160.60">
    <property type="entry name" value="Classic Zinc Finger"/>
    <property type="match status" value="1"/>
</dbReference>
<dbReference type="PANTHER" id="PTHR25462:SF229">
    <property type="entry name" value="TRANSCRIPTION INTERMEDIARY FACTOR 1-BETA"/>
    <property type="match status" value="1"/>
</dbReference>
<gene>
    <name evidence="8" type="ORF">SKAU_G00088170</name>
</gene>
<dbReference type="FunFam" id="3.30.40.10:FF:000297">
    <property type="entry name" value="tripartite motif-containing protein 59"/>
    <property type="match status" value="1"/>
</dbReference>
<evidence type="ECO:0000259" key="6">
    <source>
        <dbReference type="PROSITE" id="PS50089"/>
    </source>
</evidence>
<keyword evidence="9" id="KW-1185">Reference proteome</keyword>
<feature type="coiled-coil region" evidence="5">
    <location>
        <begin position="131"/>
        <end position="184"/>
    </location>
</feature>
<dbReference type="GO" id="GO:0061630">
    <property type="term" value="F:ubiquitin protein ligase activity"/>
    <property type="evidence" value="ECO:0007669"/>
    <property type="project" value="TreeGrafter"/>
</dbReference>
<keyword evidence="3" id="KW-0862">Zinc</keyword>
<evidence type="ECO:0000256" key="4">
    <source>
        <dbReference type="PROSITE-ProRule" id="PRU00024"/>
    </source>
</evidence>